<name>A0AAW5MTD7_9ESCH</name>
<proteinExistence type="predicted"/>
<dbReference type="PANTHER" id="PTHR15462">
    <property type="entry name" value="SERINE PROTEASE"/>
    <property type="match status" value="1"/>
</dbReference>
<organism evidence="2 3">
    <name type="scientific">Escherichia marmotae</name>
    <dbReference type="NCBI Taxonomy" id="1499973"/>
    <lineage>
        <taxon>Bacteria</taxon>
        <taxon>Pseudomonadati</taxon>
        <taxon>Pseudomonadota</taxon>
        <taxon>Gammaproteobacteria</taxon>
        <taxon>Enterobacterales</taxon>
        <taxon>Enterobacteriaceae</taxon>
        <taxon>Escherichia</taxon>
    </lineage>
</organism>
<keyword evidence="1" id="KW-0732">Signal</keyword>
<comment type="caution">
    <text evidence="2">The sequence shown here is derived from an EMBL/GenBank/DDBJ whole genome shotgun (WGS) entry which is preliminary data.</text>
</comment>
<evidence type="ECO:0000256" key="1">
    <source>
        <dbReference type="ARBA" id="ARBA00022729"/>
    </source>
</evidence>
<gene>
    <name evidence="2" type="ORF">NVV43_25730</name>
</gene>
<evidence type="ECO:0000313" key="2">
    <source>
        <dbReference type="EMBL" id="MCR6678905.1"/>
    </source>
</evidence>
<dbReference type="Proteomes" id="UP001206878">
    <property type="component" value="Unassembled WGS sequence"/>
</dbReference>
<dbReference type="InterPro" id="IPR043504">
    <property type="entry name" value="Peptidase_S1_PA_chymotrypsin"/>
</dbReference>
<evidence type="ECO:0000313" key="3">
    <source>
        <dbReference type="Proteomes" id="UP001206878"/>
    </source>
</evidence>
<dbReference type="AlphaFoldDB" id="A0AAW5MTD7"/>
<feature type="non-terminal residue" evidence="2">
    <location>
        <position position="92"/>
    </location>
</feature>
<dbReference type="InterPro" id="IPR050966">
    <property type="entry name" value="Glutamyl_endopeptidase"/>
</dbReference>
<feature type="non-terminal residue" evidence="2">
    <location>
        <position position="1"/>
    </location>
</feature>
<dbReference type="EMBL" id="JANPXH010000571">
    <property type="protein sequence ID" value="MCR6678905.1"/>
    <property type="molecule type" value="Genomic_DNA"/>
</dbReference>
<dbReference type="InterPro" id="IPR009003">
    <property type="entry name" value="Peptidase_S1_PA"/>
</dbReference>
<dbReference type="Gene3D" id="2.40.10.10">
    <property type="entry name" value="Trypsin-like serine proteases"/>
    <property type="match status" value="1"/>
</dbReference>
<dbReference type="SUPFAM" id="SSF50494">
    <property type="entry name" value="Trypsin-like serine proteases"/>
    <property type="match status" value="1"/>
</dbReference>
<sequence length="92" mass="9585">VNYVCSGSATSSGNKDVVSTAGHCVNEGPGAFATNWAFVPAYNNNVRPYGTWTARRLVTTSAWANQGDINYDGGFAVMNTLNGAHLTDVVGG</sequence>
<protein>
    <recommendedName>
        <fullName evidence="4">Serine protease</fullName>
    </recommendedName>
</protein>
<accession>A0AAW5MTD7</accession>
<reference evidence="2" key="1">
    <citation type="submission" date="2022-07" db="EMBL/GenBank/DDBJ databases">
        <title>Diversity of ethanolamine utilization by human commensal Escherichia coli.</title>
        <authorList>
            <person name="Jubelin G."/>
        </authorList>
    </citation>
    <scope>NUCLEOTIDE SEQUENCE</scope>
    <source>
        <strain evidence="2">S1</strain>
    </source>
</reference>
<evidence type="ECO:0008006" key="4">
    <source>
        <dbReference type="Google" id="ProtNLM"/>
    </source>
</evidence>